<dbReference type="RefSeq" id="XP_013334808.1">
    <property type="nucleotide sequence ID" value="XM_013479354.1"/>
</dbReference>
<name>U6M918_EIMMA</name>
<feature type="non-terminal residue" evidence="2">
    <location>
        <position position="1"/>
    </location>
</feature>
<feature type="region of interest" description="Disordered" evidence="1">
    <location>
        <begin position="32"/>
        <end position="72"/>
    </location>
</feature>
<evidence type="ECO:0000313" key="2">
    <source>
        <dbReference type="EMBL" id="CDJ58160.1"/>
    </source>
</evidence>
<gene>
    <name evidence="2" type="ORF">EMWEY_00014250</name>
</gene>
<protein>
    <submittedName>
        <fullName evidence="2">Uncharacterized protein</fullName>
    </submittedName>
</protein>
<dbReference type="GeneID" id="25335411"/>
<sequence length="264" mass="28428">VEEGASESGVDVLAGSISKALGCHVRAYDAGAKGPVEGATSGPGHAEGTVETPQVVPTSEPQVSSDVADEEDDAGAYEDIKLKLASLGYPKFLVMLRMKRCVKRIAVSTVESAAVEGLQEDSDGNEEEGSPEDDPAIDPFDEEAWMNRPFTPVAIDPDVTARHHQEAEHDARLAEIRDRPLGAPPSEALLAEEDIPSADAEATSSLANERRPIWNAHLFGPSTRKYWNFGHPAEQLEDSQAPPEEVEEARLKARSLVLHLEALH</sequence>
<evidence type="ECO:0000256" key="1">
    <source>
        <dbReference type="SAM" id="MobiDB-lite"/>
    </source>
</evidence>
<reference evidence="2" key="1">
    <citation type="submission" date="2013-10" db="EMBL/GenBank/DDBJ databases">
        <title>Genomic analysis of the causative agents of coccidiosis in chickens.</title>
        <authorList>
            <person name="Reid A.J."/>
            <person name="Blake D."/>
            <person name="Billington K."/>
            <person name="Browne H."/>
            <person name="Dunn M."/>
            <person name="Hung S."/>
            <person name="Kawahara F."/>
            <person name="Miranda-Saavedra D."/>
            <person name="Mourier T."/>
            <person name="Nagra H."/>
            <person name="Otto T.D."/>
            <person name="Rawlings N."/>
            <person name="Sanchez A."/>
            <person name="Sanders M."/>
            <person name="Subramaniam C."/>
            <person name="Tay Y."/>
            <person name="Dear P."/>
            <person name="Doerig C."/>
            <person name="Gruber A."/>
            <person name="Parkinson J."/>
            <person name="Shirley M."/>
            <person name="Wan K.L."/>
            <person name="Berriman M."/>
            <person name="Tomley F."/>
            <person name="Pain A."/>
        </authorList>
    </citation>
    <scope>NUCLEOTIDE SEQUENCE [LARGE SCALE GENOMIC DNA]</scope>
    <source>
        <strain evidence="2">Weybridge</strain>
    </source>
</reference>
<feature type="compositionally biased region" description="Polar residues" evidence="1">
    <location>
        <begin position="51"/>
        <end position="62"/>
    </location>
</feature>
<reference evidence="2" key="2">
    <citation type="submission" date="2013-10" db="EMBL/GenBank/DDBJ databases">
        <authorList>
            <person name="Aslett M."/>
        </authorList>
    </citation>
    <scope>NUCLEOTIDE SEQUENCE [LARGE SCALE GENOMIC DNA]</scope>
    <source>
        <strain evidence="2">Weybridge</strain>
    </source>
</reference>
<accession>U6M918</accession>
<organism evidence="2 3">
    <name type="scientific">Eimeria maxima</name>
    <name type="common">Coccidian parasite</name>
    <dbReference type="NCBI Taxonomy" id="5804"/>
    <lineage>
        <taxon>Eukaryota</taxon>
        <taxon>Sar</taxon>
        <taxon>Alveolata</taxon>
        <taxon>Apicomplexa</taxon>
        <taxon>Conoidasida</taxon>
        <taxon>Coccidia</taxon>
        <taxon>Eucoccidiorida</taxon>
        <taxon>Eimeriorina</taxon>
        <taxon>Eimeriidae</taxon>
        <taxon>Eimeria</taxon>
    </lineage>
</organism>
<dbReference type="Proteomes" id="UP000030763">
    <property type="component" value="Unassembled WGS sequence"/>
</dbReference>
<evidence type="ECO:0000313" key="3">
    <source>
        <dbReference type="Proteomes" id="UP000030763"/>
    </source>
</evidence>
<dbReference type="VEuPathDB" id="ToxoDB:EMWEY_00014250"/>
<dbReference type="AlphaFoldDB" id="U6M918"/>
<keyword evidence="3" id="KW-1185">Reference proteome</keyword>
<feature type="compositionally biased region" description="Acidic residues" evidence="1">
    <location>
        <begin position="118"/>
        <end position="138"/>
    </location>
</feature>
<dbReference type="EMBL" id="HG719506">
    <property type="protein sequence ID" value="CDJ58160.1"/>
    <property type="molecule type" value="Genomic_DNA"/>
</dbReference>
<proteinExistence type="predicted"/>
<feature type="region of interest" description="Disordered" evidence="1">
    <location>
        <begin position="115"/>
        <end position="138"/>
    </location>
</feature>